<organism evidence="1 2">
    <name type="scientific">Laspinema olomoucense D3b</name>
    <dbReference type="NCBI Taxonomy" id="2953688"/>
    <lineage>
        <taxon>Bacteria</taxon>
        <taxon>Bacillati</taxon>
        <taxon>Cyanobacteriota</taxon>
        <taxon>Cyanophyceae</taxon>
        <taxon>Oscillatoriophycideae</taxon>
        <taxon>Oscillatoriales</taxon>
        <taxon>Laspinemataceae</taxon>
        <taxon>Laspinema</taxon>
        <taxon>Laspinema olomoucense</taxon>
    </lineage>
</organism>
<proteinExistence type="predicted"/>
<evidence type="ECO:0000313" key="1">
    <source>
        <dbReference type="EMBL" id="MCT7979833.1"/>
    </source>
</evidence>
<sequence>MILFFSIQKTTTIKTQTKLICEGRAMERAYLYSWAEISFQENAIALAGKICDRCLYCKLRNNLRRNNKYNPMRCRFN</sequence>
<comment type="caution">
    <text evidence="1">The sequence shown here is derived from an EMBL/GenBank/DDBJ whole genome shotgun (WGS) entry which is preliminary data.</text>
</comment>
<gene>
    <name evidence="1" type="ORF">NG792_19115</name>
</gene>
<dbReference type="Proteomes" id="UP001525961">
    <property type="component" value="Unassembled WGS sequence"/>
</dbReference>
<reference evidence="1 2" key="1">
    <citation type="journal article" date="2022" name="Front. Microbiol.">
        <title>High genomic differentiation and limited gene flow indicate recent cryptic speciation within the genus Laspinema (cyanobacteria).</title>
        <authorList>
            <person name="Stanojkovic A."/>
            <person name="Skoupy S."/>
            <person name="Skaloud P."/>
            <person name="Dvorak P."/>
        </authorList>
    </citation>
    <scope>NUCLEOTIDE SEQUENCE [LARGE SCALE GENOMIC DNA]</scope>
    <source>
        <strain evidence="1 2">D3b</strain>
    </source>
</reference>
<name>A0ABT2NAV9_9CYAN</name>
<accession>A0ABT2NAV9</accession>
<keyword evidence="2" id="KW-1185">Reference proteome</keyword>
<dbReference type="EMBL" id="JAMXFA010000028">
    <property type="protein sequence ID" value="MCT7979833.1"/>
    <property type="molecule type" value="Genomic_DNA"/>
</dbReference>
<evidence type="ECO:0000313" key="2">
    <source>
        <dbReference type="Proteomes" id="UP001525961"/>
    </source>
</evidence>
<dbReference type="RefSeq" id="WP_261236472.1">
    <property type="nucleotide sequence ID" value="NZ_JAMXFA010000028.1"/>
</dbReference>
<protein>
    <submittedName>
        <fullName evidence="1">Uncharacterized protein</fullName>
    </submittedName>
</protein>